<evidence type="ECO:0000313" key="4">
    <source>
        <dbReference type="EMBL" id="KAK9422839.1"/>
    </source>
</evidence>
<dbReference type="InterPro" id="IPR002759">
    <property type="entry name" value="Pop5/Rpp14/Rnp2-like"/>
</dbReference>
<accession>A0ABR2V7G0</accession>
<name>A0ABR2V7G0_9PEZI</name>
<dbReference type="InterPro" id="IPR038085">
    <property type="entry name" value="Rnp2-like_sf"/>
</dbReference>
<keyword evidence="5" id="KW-1185">Reference proteome</keyword>
<dbReference type="PANTHER" id="PTHR15441">
    <property type="entry name" value="RIBONUCLEASE P PROTEIN SUBUNIT P14"/>
    <property type="match status" value="1"/>
</dbReference>
<dbReference type="Gene3D" id="3.30.70.3250">
    <property type="entry name" value="Ribonuclease P, Pop5 subunit"/>
    <property type="match status" value="1"/>
</dbReference>
<dbReference type="SUPFAM" id="SSF160350">
    <property type="entry name" value="Rnp2-like"/>
    <property type="match status" value="1"/>
</dbReference>
<evidence type="ECO:0000313" key="5">
    <source>
        <dbReference type="Proteomes" id="UP001408356"/>
    </source>
</evidence>
<evidence type="ECO:0000256" key="3">
    <source>
        <dbReference type="SAM" id="MobiDB-lite"/>
    </source>
</evidence>
<evidence type="ECO:0000256" key="1">
    <source>
        <dbReference type="ARBA" id="ARBA00010800"/>
    </source>
</evidence>
<dbReference type="EMBL" id="JARVKF010000112">
    <property type="protein sequence ID" value="KAK9422839.1"/>
    <property type="molecule type" value="Genomic_DNA"/>
</dbReference>
<keyword evidence="2" id="KW-0819">tRNA processing</keyword>
<comment type="caution">
    <text evidence="4">The sequence shown here is derived from an EMBL/GenBank/DDBJ whole genome shotgun (WGS) entry which is preliminary data.</text>
</comment>
<dbReference type="Pfam" id="PF01900">
    <property type="entry name" value="RNase_P_Rpp14"/>
    <property type="match status" value="1"/>
</dbReference>
<comment type="similarity">
    <text evidence="1">Belongs to the eukaryotic/archaeal RNase P protein component 2 family.</text>
</comment>
<gene>
    <name evidence="4" type="ORF">SUNI508_00702</name>
</gene>
<dbReference type="Proteomes" id="UP001408356">
    <property type="component" value="Unassembled WGS sequence"/>
</dbReference>
<reference evidence="4 5" key="1">
    <citation type="journal article" date="2024" name="J. Plant Pathol.">
        <title>Sequence and assembly of the genome of Seiridium unicorne, isolate CBS 538.82, causal agent of cypress canker disease.</title>
        <authorList>
            <person name="Scali E."/>
            <person name="Rocca G.D."/>
            <person name="Danti R."/>
            <person name="Garbelotto M."/>
            <person name="Barberini S."/>
            <person name="Baroncelli R."/>
            <person name="Emiliani G."/>
        </authorList>
    </citation>
    <scope>NUCLEOTIDE SEQUENCE [LARGE SCALE GENOMIC DNA]</scope>
    <source>
        <strain evidence="4 5">BM-138-508</strain>
    </source>
</reference>
<evidence type="ECO:0000256" key="2">
    <source>
        <dbReference type="ARBA" id="ARBA00022694"/>
    </source>
</evidence>
<feature type="region of interest" description="Disordered" evidence="3">
    <location>
        <begin position="158"/>
        <end position="191"/>
    </location>
</feature>
<sequence>MVRIKERYLLVNILYPTDLSTEPSPKIPDLVVLNQPTTDYLQRNALLNEIRAQVASLFGDYGSGAITSLQLKYLSPATSTFILKVNRAYYRLVWTALTMMDHVPVRNGKLCTFRVVHVSGTMRKLEEEAIRRARNMMLAIKNQAAARGNSALAAIMNEGKRTRQAAPTESSIDVEDDSGNEDEEMEDFSGD</sequence>
<feature type="compositionally biased region" description="Acidic residues" evidence="3">
    <location>
        <begin position="172"/>
        <end position="191"/>
    </location>
</feature>
<organism evidence="4 5">
    <name type="scientific">Seiridium unicorne</name>
    <dbReference type="NCBI Taxonomy" id="138068"/>
    <lineage>
        <taxon>Eukaryota</taxon>
        <taxon>Fungi</taxon>
        <taxon>Dikarya</taxon>
        <taxon>Ascomycota</taxon>
        <taxon>Pezizomycotina</taxon>
        <taxon>Sordariomycetes</taxon>
        <taxon>Xylariomycetidae</taxon>
        <taxon>Amphisphaeriales</taxon>
        <taxon>Sporocadaceae</taxon>
        <taxon>Seiridium</taxon>
    </lineage>
</organism>
<protein>
    <submittedName>
        <fullName evidence="4">Uncharacterized protein</fullName>
    </submittedName>
</protein>
<proteinExistence type="inferred from homology"/>
<dbReference type="PANTHER" id="PTHR15441:SF2">
    <property type="entry name" value="RIBONUCLEASE P_MRP PROTEIN SUBUNIT POP5"/>
    <property type="match status" value="1"/>
</dbReference>